<keyword evidence="4" id="KW-1185">Reference proteome</keyword>
<dbReference type="PANTHER" id="PTHR12110">
    <property type="entry name" value="HYDROXYPYRUVATE ISOMERASE"/>
    <property type="match status" value="1"/>
</dbReference>
<feature type="domain" description="Xylose isomerase-like TIM barrel" evidence="2">
    <location>
        <begin position="22"/>
        <end position="217"/>
    </location>
</feature>
<reference evidence="3 4" key="1">
    <citation type="submission" date="2016-10" db="EMBL/GenBank/DDBJ databases">
        <authorList>
            <person name="de Groot N.N."/>
        </authorList>
    </citation>
    <scope>NUCLEOTIDE SEQUENCE [LARGE SCALE GENOMIC DNA]</scope>
    <source>
        <strain evidence="3 4">DSM 10495</strain>
    </source>
</reference>
<dbReference type="STRING" id="156980.SAMN04489745_1951"/>
<dbReference type="AlphaFoldDB" id="A0A1H4PE75"/>
<dbReference type="SUPFAM" id="SSF51658">
    <property type="entry name" value="Xylose isomerase-like"/>
    <property type="match status" value="1"/>
</dbReference>
<dbReference type="GO" id="GO:0016853">
    <property type="term" value="F:isomerase activity"/>
    <property type="evidence" value="ECO:0007669"/>
    <property type="project" value="UniProtKB-KW"/>
</dbReference>
<dbReference type="PANTHER" id="PTHR12110:SF41">
    <property type="entry name" value="INOSOSE DEHYDRATASE"/>
    <property type="match status" value="1"/>
</dbReference>
<dbReference type="RefSeq" id="WP_066212160.1">
    <property type="nucleotide sequence ID" value="NZ_FNSN01000003.1"/>
</dbReference>
<dbReference type="Pfam" id="PF01261">
    <property type="entry name" value="AP_endonuc_2"/>
    <property type="match status" value="1"/>
</dbReference>
<keyword evidence="3" id="KW-0413">Isomerase</keyword>
<keyword evidence="1" id="KW-0119">Carbohydrate metabolism</keyword>
<evidence type="ECO:0000313" key="3">
    <source>
        <dbReference type="EMBL" id="SEC05494.1"/>
    </source>
</evidence>
<dbReference type="EMBL" id="FNSN01000003">
    <property type="protein sequence ID" value="SEC05494.1"/>
    <property type="molecule type" value="Genomic_DNA"/>
</dbReference>
<organism evidence="3 4">
    <name type="scientific">Arthrobacter woluwensis</name>
    <dbReference type="NCBI Taxonomy" id="156980"/>
    <lineage>
        <taxon>Bacteria</taxon>
        <taxon>Bacillati</taxon>
        <taxon>Actinomycetota</taxon>
        <taxon>Actinomycetes</taxon>
        <taxon>Micrococcales</taxon>
        <taxon>Micrococcaceae</taxon>
        <taxon>Arthrobacter</taxon>
    </lineage>
</organism>
<sequence length="267" mass="28156">MSYSVQLYSVRDALSQDLPGTLRRLAELGFTQVEPYGFAALADQLGPALRENGLTAPTGHASLLSSDQDEIFTAARDLGIGTVIDPFVEPAQWQDAGSVRDIAERLNAAAKKGADYGIRVGYHNHYWEIGSTLEGATALEFFAGLLDPEVVLEVDAYWVAAGGQDPAAFLRRLGDRVVAVHLKDGPITVLPGDGFDPEQMAAITASQLPAGQGDVNIWDVIDAAPALEVGVVEFDDYGGDIFEGLAASLAYLDAGRPDSGAHAEAGA</sequence>
<evidence type="ECO:0000313" key="4">
    <source>
        <dbReference type="Proteomes" id="UP000182652"/>
    </source>
</evidence>
<dbReference type="InterPro" id="IPR013022">
    <property type="entry name" value="Xyl_isomerase-like_TIM-brl"/>
</dbReference>
<evidence type="ECO:0000256" key="1">
    <source>
        <dbReference type="ARBA" id="ARBA00023277"/>
    </source>
</evidence>
<proteinExistence type="predicted"/>
<evidence type="ECO:0000259" key="2">
    <source>
        <dbReference type="Pfam" id="PF01261"/>
    </source>
</evidence>
<accession>A0A1H4PE75</accession>
<dbReference type="InterPro" id="IPR050312">
    <property type="entry name" value="IolE/XylAMocC-like"/>
</dbReference>
<dbReference type="Proteomes" id="UP000182652">
    <property type="component" value="Unassembled WGS sequence"/>
</dbReference>
<gene>
    <name evidence="3" type="ORF">SAMN04489745_1951</name>
</gene>
<protein>
    <submittedName>
        <fullName evidence="3">Sugar phosphate isomerase/epimerase</fullName>
    </submittedName>
</protein>
<dbReference type="InterPro" id="IPR036237">
    <property type="entry name" value="Xyl_isomerase-like_sf"/>
</dbReference>
<name>A0A1H4PE75_9MICC</name>
<dbReference type="Gene3D" id="3.20.20.150">
    <property type="entry name" value="Divalent-metal-dependent TIM barrel enzymes"/>
    <property type="match status" value="1"/>
</dbReference>